<feature type="region of interest" description="Disordered" evidence="1">
    <location>
        <begin position="92"/>
        <end position="114"/>
    </location>
</feature>
<dbReference type="EMBL" id="SJZB01000010">
    <property type="protein sequence ID" value="TCJ18522.1"/>
    <property type="molecule type" value="Genomic_DNA"/>
</dbReference>
<accession>A0A4V2NWS9</accession>
<organism evidence="4 5">
    <name type="scientific">Parasulfuritortus cantonensis</name>
    <dbReference type="NCBI Taxonomy" id="2528202"/>
    <lineage>
        <taxon>Bacteria</taxon>
        <taxon>Pseudomonadati</taxon>
        <taxon>Pseudomonadota</taxon>
        <taxon>Betaproteobacteria</taxon>
        <taxon>Nitrosomonadales</taxon>
        <taxon>Thiobacillaceae</taxon>
        <taxon>Parasulfuritortus</taxon>
    </lineage>
</organism>
<keyword evidence="2" id="KW-0812">Transmembrane</keyword>
<gene>
    <name evidence="4" type="ORF">EZJ19_02075</name>
</gene>
<dbReference type="AlphaFoldDB" id="A0A4V2NWS9"/>
<evidence type="ECO:0000256" key="3">
    <source>
        <dbReference type="SAM" id="SignalP"/>
    </source>
</evidence>
<sequence length="114" mass="11531">MGIRHPSLVLGLATLLAGPPVCAGAETVTGDKGGDMVVDLIVLRPIGLASTVVGGALFVLGLPFTVPSGTVGESACQLVKRPAAYTFARPLGDLDGCQGTGCTPCRQDDRPGRD</sequence>
<feature type="signal peptide" evidence="3">
    <location>
        <begin position="1"/>
        <end position="23"/>
    </location>
</feature>
<evidence type="ECO:0000313" key="4">
    <source>
        <dbReference type="EMBL" id="TCJ18522.1"/>
    </source>
</evidence>
<dbReference type="OrthoDB" id="332175at2"/>
<keyword evidence="2" id="KW-0472">Membrane</keyword>
<reference evidence="4 5" key="1">
    <citation type="submission" date="2019-03" db="EMBL/GenBank/DDBJ databases">
        <title>Genome sequence of Thiobacillaceae bacterium LSR1, a sulfur-oxidizing bacterium isolated from freshwater sediment.</title>
        <authorList>
            <person name="Li S."/>
        </authorList>
    </citation>
    <scope>NUCLEOTIDE SEQUENCE [LARGE SCALE GENOMIC DNA]</scope>
    <source>
        <strain evidence="4 5">LSR1</strain>
    </source>
</reference>
<evidence type="ECO:0000256" key="2">
    <source>
        <dbReference type="SAM" id="Phobius"/>
    </source>
</evidence>
<name>A0A4V2NWS9_9PROT</name>
<dbReference type="Proteomes" id="UP000295443">
    <property type="component" value="Unassembled WGS sequence"/>
</dbReference>
<keyword evidence="3" id="KW-0732">Signal</keyword>
<dbReference type="RefSeq" id="WP_131444646.1">
    <property type="nucleotide sequence ID" value="NZ_SJZB01000010.1"/>
</dbReference>
<protein>
    <recommendedName>
        <fullName evidence="6">Multidrug transporter</fullName>
    </recommendedName>
</protein>
<evidence type="ECO:0008006" key="6">
    <source>
        <dbReference type="Google" id="ProtNLM"/>
    </source>
</evidence>
<feature type="chain" id="PRO_5020762109" description="Multidrug transporter" evidence="3">
    <location>
        <begin position="24"/>
        <end position="114"/>
    </location>
</feature>
<evidence type="ECO:0000256" key="1">
    <source>
        <dbReference type="SAM" id="MobiDB-lite"/>
    </source>
</evidence>
<keyword evidence="5" id="KW-1185">Reference proteome</keyword>
<evidence type="ECO:0000313" key="5">
    <source>
        <dbReference type="Proteomes" id="UP000295443"/>
    </source>
</evidence>
<feature type="transmembrane region" description="Helical" evidence="2">
    <location>
        <begin position="41"/>
        <end position="62"/>
    </location>
</feature>
<proteinExistence type="predicted"/>
<keyword evidence="2" id="KW-1133">Transmembrane helix</keyword>
<comment type="caution">
    <text evidence="4">The sequence shown here is derived from an EMBL/GenBank/DDBJ whole genome shotgun (WGS) entry which is preliminary data.</text>
</comment>